<feature type="domain" description="RING-CH-type" evidence="6">
    <location>
        <begin position="57"/>
        <end position="128"/>
    </location>
</feature>
<keyword evidence="5" id="KW-0812">Transmembrane</keyword>
<evidence type="ECO:0000256" key="4">
    <source>
        <dbReference type="SAM" id="MobiDB-lite"/>
    </source>
</evidence>
<dbReference type="PANTHER" id="PTHR46214:SF8">
    <property type="entry name" value="RING_FYVE_PHD ZINC FINGER SUPERFAMILY PROTEIN"/>
    <property type="match status" value="1"/>
</dbReference>
<dbReference type="PROSITE" id="PS51292">
    <property type="entry name" value="ZF_RING_CH"/>
    <property type="match status" value="1"/>
</dbReference>
<keyword evidence="2" id="KW-0863">Zinc-finger</keyword>
<evidence type="ECO:0000256" key="2">
    <source>
        <dbReference type="ARBA" id="ARBA00022771"/>
    </source>
</evidence>
<evidence type="ECO:0000256" key="3">
    <source>
        <dbReference type="ARBA" id="ARBA00022833"/>
    </source>
</evidence>
<evidence type="ECO:0000256" key="1">
    <source>
        <dbReference type="ARBA" id="ARBA00022723"/>
    </source>
</evidence>
<dbReference type="SUPFAM" id="SSF57850">
    <property type="entry name" value="RING/U-box"/>
    <property type="match status" value="1"/>
</dbReference>
<evidence type="ECO:0000313" key="8">
    <source>
        <dbReference type="Proteomes" id="UP001152523"/>
    </source>
</evidence>
<keyword evidence="5" id="KW-1133">Transmembrane helix</keyword>
<keyword evidence="3" id="KW-0862">Zinc</keyword>
<evidence type="ECO:0000256" key="5">
    <source>
        <dbReference type="SAM" id="Phobius"/>
    </source>
</evidence>
<dbReference type="EMBL" id="CAMAPF010001002">
    <property type="protein sequence ID" value="CAH9137915.1"/>
    <property type="molecule type" value="Genomic_DNA"/>
</dbReference>
<dbReference type="Pfam" id="PF12906">
    <property type="entry name" value="RINGv"/>
    <property type="match status" value="1"/>
</dbReference>
<dbReference type="SMART" id="SM00744">
    <property type="entry name" value="RINGv"/>
    <property type="match status" value="1"/>
</dbReference>
<dbReference type="InterPro" id="IPR013083">
    <property type="entry name" value="Znf_RING/FYVE/PHD"/>
</dbReference>
<protein>
    <recommendedName>
        <fullName evidence="6">RING-CH-type domain-containing protein</fullName>
    </recommendedName>
</protein>
<gene>
    <name evidence="7" type="ORF">CEPIT_LOCUS36404</name>
</gene>
<dbReference type="InterPro" id="IPR011016">
    <property type="entry name" value="Znf_RING-CH"/>
</dbReference>
<dbReference type="GO" id="GO:0008270">
    <property type="term" value="F:zinc ion binding"/>
    <property type="evidence" value="ECO:0007669"/>
    <property type="project" value="UniProtKB-KW"/>
</dbReference>
<dbReference type="Gene3D" id="3.30.40.10">
    <property type="entry name" value="Zinc/RING finger domain, C3HC4 (zinc finger)"/>
    <property type="match status" value="1"/>
</dbReference>
<comment type="caution">
    <text evidence="7">The sequence shown here is derived from an EMBL/GenBank/DDBJ whole genome shotgun (WGS) entry which is preliminary data.</text>
</comment>
<keyword evidence="8" id="KW-1185">Reference proteome</keyword>
<feature type="region of interest" description="Disordered" evidence="4">
    <location>
        <begin position="1"/>
        <end position="39"/>
    </location>
</feature>
<dbReference type="AlphaFoldDB" id="A0AAV0FRW0"/>
<proteinExistence type="predicted"/>
<keyword evidence="5" id="KW-0472">Membrane</keyword>
<evidence type="ECO:0000313" key="7">
    <source>
        <dbReference type="EMBL" id="CAH9137915.1"/>
    </source>
</evidence>
<sequence>MADADQESSAGGPETIIVIRRSEGNGESSMSAGAGAGEETKVEEERFSCSIDVDCGDEVGKKACCRICQLSEREEESMKTKKNVMDLIELGCGCKGDLRFAHLRCAEAWFKLRGNRFCEICGEIAKNVTRVGNANFMEEWSDGRNPGDGGRPGERSRDCRERQSFCNFLMGCLVLAFVLPWFFRLNF</sequence>
<evidence type="ECO:0000259" key="6">
    <source>
        <dbReference type="PROSITE" id="PS51292"/>
    </source>
</evidence>
<organism evidence="7 8">
    <name type="scientific">Cuscuta epithymum</name>
    <dbReference type="NCBI Taxonomy" id="186058"/>
    <lineage>
        <taxon>Eukaryota</taxon>
        <taxon>Viridiplantae</taxon>
        <taxon>Streptophyta</taxon>
        <taxon>Embryophyta</taxon>
        <taxon>Tracheophyta</taxon>
        <taxon>Spermatophyta</taxon>
        <taxon>Magnoliopsida</taxon>
        <taxon>eudicotyledons</taxon>
        <taxon>Gunneridae</taxon>
        <taxon>Pentapetalae</taxon>
        <taxon>asterids</taxon>
        <taxon>lamiids</taxon>
        <taxon>Solanales</taxon>
        <taxon>Convolvulaceae</taxon>
        <taxon>Cuscuteae</taxon>
        <taxon>Cuscuta</taxon>
        <taxon>Cuscuta subgen. Cuscuta</taxon>
    </lineage>
</organism>
<dbReference type="PANTHER" id="PTHR46214">
    <property type="entry name" value="ZINC FINGER, RING-CH-TYPE"/>
    <property type="match status" value="1"/>
</dbReference>
<feature type="transmembrane region" description="Helical" evidence="5">
    <location>
        <begin position="165"/>
        <end position="183"/>
    </location>
</feature>
<accession>A0AAV0FRW0</accession>
<dbReference type="Proteomes" id="UP001152523">
    <property type="component" value="Unassembled WGS sequence"/>
</dbReference>
<keyword evidence="1" id="KW-0479">Metal-binding</keyword>
<name>A0AAV0FRW0_9ASTE</name>
<reference evidence="7" key="1">
    <citation type="submission" date="2022-07" db="EMBL/GenBank/DDBJ databases">
        <authorList>
            <person name="Macas J."/>
            <person name="Novak P."/>
            <person name="Neumann P."/>
        </authorList>
    </citation>
    <scope>NUCLEOTIDE SEQUENCE</scope>
</reference>